<keyword evidence="2" id="KW-1185">Reference proteome</keyword>
<dbReference type="STRING" id="444157.Tneu_0983"/>
<sequence>MKTLFVLAPLMALLVAYSLWGEAAAVRAPVSTGYIDMDFVDVKITHPATVPVGAGPTVVELNYMKITVDVGGSAPGNDGPPVLYIDVKNMYPGAKVTVNGYLRNDGTIPVRVEKCNFRSIGGAFAFKDVDLDFDIQVDVDAFKGGNAPPFTLMPGQSAYVVVYIRARNDARESVSVSAQFTCDYRQAP</sequence>
<evidence type="ECO:0000313" key="2">
    <source>
        <dbReference type="Proteomes" id="UP000001694"/>
    </source>
</evidence>
<dbReference type="Proteomes" id="UP000001694">
    <property type="component" value="Chromosome"/>
</dbReference>
<protein>
    <submittedName>
        <fullName evidence="1">Uncharacterized protein</fullName>
    </submittedName>
</protein>
<proteinExistence type="predicted"/>
<evidence type="ECO:0000313" key="1">
    <source>
        <dbReference type="EMBL" id="ACB39916.1"/>
    </source>
</evidence>
<gene>
    <name evidence="1" type="ordered locus">Tneu_0983</name>
</gene>
<dbReference type="AlphaFoldDB" id="B1YDQ3"/>
<organism evidence="1 2">
    <name type="scientific">Pyrobaculum neutrophilum (strain DSM 2338 / JCM 9278 / NBRC 100436 / V24Sta)</name>
    <name type="common">Thermoproteus neutrophilus</name>
    <dbReference type="NCBI Taxonomy" id="444157"/>
    <lineage>
        <taxon>Archaea</taxon>
        <taxon>Thermoproteota</taxon>
        <taxon>Thermoprotei</taxon>
        <taxon>Thermoproteales</taxon>
        <taxon>Thermoproteaceae</taxon>
        <taxon>Pyrobaculum</taxon>
    </lineage>
</organism>
<dbReference type="HOGENOM" id="CLU_1418741_0_0_2"/>
<dbReference type="eggNOG" id="arCOG08858">
    <property type="taxonomic scope" value="Archaea"/>
</dbReference>
<name>B1YDQ3_PYRNV</name>
<dbReference type="KEGG" id="tne:Tneu_0983"/>
<reference evidence="1" key="1">
    <citation type="submission" date="2008-03" db="EMBL/GenBank/DDBJ databases">
        <title>Complete sequence of Thermoproteus neutrophilus V24Sta.</title>
        <authorList>
            <consortium name="US DOE Joint Genome Institute"/>
            <person name="Copeland A."/>
            <person name="Lucas S."/>
            <person name="Lapidus A."/>
            <person name="Glavina del Rio T."/>
            <person name="Dalin E."/>
            <person name="Tice H."/>
            <person name="Bruce D."/>
            <person name="Goodwin L."/>
            <person name="Pitluck S."/>
            <person name="Sims D."/>
            <person name="Brettin T."/>
            <person name="Detter J.C."/>
            <person name="Han C."/>
            <person name="Kuske C.R."/>
            <person name="Schmutz J."/>
            <person name="Larimer F."/>
            <person name="Land M."/>
            <person name="Hauser L."/>
            <person name="Kyrpides N."/>
            <person name="Mikhailova N."/>
            <person name="Biddle J.F."/>
            <person name="Zhang Z."/>
            <person name="Fitz-Gibbon S.T."/>
            <person name="Lowe T.M."/>
            <person name="Saltikov C."/>
            <person name="House C.H."/>
            <person name="Richardson P."/>
        </authorList>
    </citation>
    <scope>NUCLEOTIDE SEQUENCE [LARGE SCALE GENOMIC DNA]</scope>
    <source>
        <strain evidence="1">V24Sta</strain>
    </source>
</reference>
<accession>B1YDQ3</accession>
<dbReference type="EMBL" id="CP001014">
    <property type="protein sequence ID" value="ACB39916.1"/>
    <property type="molecule type" value="Genomic_DNA"/>
</dbReference>